<evidence type="ECO:0000313" key="2">
    <source>
        <dbReference type="EMBL" id="CEK91575.1"/>
    </source>
</evidence>
<sequence>KAISSTEKTADVLVHAILDIYIATSIHLPAFFLGCFSTISDMKFFIRYSVLLLAFCMLTGHVYAGDVLFDFLNSFNGLFTNQELINNVAPGQPTPVSVKLNFVPIKLLPRWVPVLYFQYIVNEQTVRREVWHVTSDLNNVATVMIYNLTTADNSEDFDRFDVLAALKLQDFYNDKKCVGIFLRLSNGWFTGGKP</sequence>
<keyword evidence="1" id="KW-0812">Transmembrane</keyword>
<keyword evidence="1" id="KW-1133">Transmembrane helix</keyword>
<reference evidence="2" key="1">
    <citation type="submission" date="2014-12" db="EMBL/GenBank/DDBJ databases">
        <title>Insight into the proteome of Arion vulgaris.</title>
        <authorList>
            <person name="Aradska J."/>
            <person name="Bulat T."/>
            <person name="Smidak R."/>
            <person name="Sarate P."/>
            <person name="Gangsoo J."/>
            <person name="Sialana F."/>
            <person name="Bilban M."/>
            <person name="Lubec G."/>
        </authorList>
    </citation>
    <scope>NUCLEOTIDE SEQUENCE</scope>
    <source>
        <tissue evidence="2">Skin</tissue>
    </source>
</reference>
<name>A0A0B7BHF3_9EUPU</name>
<protein>
    <submittedName>
        <fullName evidence="2">Uncharacterized protein</fullName>
    </submittedName>
</protein>
<feature type="transmembrane region" description="Helical" evidence="1">
    <location>
        <begin position="45"/>
        <end position="64"/>
    </location>
</feature>
<gene>
    <name evidence="2" type="primary">ORF183663</name>
</gene>
<dbReference type="AlphaFoldDB" id="A0A0B7BHF3"/>
<organism evidence="2">
    <name type="scientific">Arion vulgaris</name>
    <dbReference type="NCBI Taxonomy" id="1028688"/>
    <lineage>
        <taxon>Eukaryota</taxon>
        <taxon>Metazoa</taxon>
        <taxon>Spiralia</taxon>
        <taxon>Lophotrochozoa</taxon>
        <taxon>Mollusca</taxon>
        <taxon>Gastropoda</taxon>
        <taxon>Heterobranchia</taxon>
        <taxon>Euthyneura</taxon>
        <taxon>Panpulmonata</taxon>
        <taxon>Eupulmonata</taxon>
        <taxon>Stylommatophora</taxon>
        <taxon>Helicina</taxon>
        <taxon>Arionoidea</taxon>
        <taxon>Arionidae</taxon>
        <taxon>Arion</taxon>
    </lineage>
</organism>
<feature type="non-terminal residue" evidence="2">
    <location>
        <position position="194"/>
    </location>
</feature>
<accession>A0A0B7BHF3</accession>
<proteinExistence type="predicted"/>
<evidence type="ECO:0000256" key="1">
    <source>
        <dbReference type="SAM" id="Phobius"/>
    </source>
</evidence>
<dbReference type="EMBL" id="HACG01044710">
    <property type="protein sequence ID" value="CEK91575.1"/>
    <property type="molecule type" value="Transcribed_RNA"/>
</dbReference>
<feature type="transmembrane region" description="Helical" evidence="1">
    <location>
        <begin position="12"/>
        <end position="33"/>
    </location>
</feature>
<keyword evidence="1" id="KW-0472">Membrane</keyword>
<feature type="non-terminal residue" evidence="2">
    <location>
        <position position="1"/>
    </location>
</feature>